<gene>
    <name evidence="3" type="ORF">METBIDRAFT_39390</name>
</gene>
<name>A0A1A0HE66_9ASCO</name>
<feature type="region of interest" description="Disordered" evidence="2">
    <location>
        <begin position="145"/>
        <end position="193"/>
    </location>
</feature>
<dbReference type="GeneID" id="30030109"/>
<dbReference type="AlphaFoldDB" id="A0A1A0HE66"/>
<feature type="compositionally biased region" description="Basic and acidic residues" evidence="2">
    <location>
        <begin position="207"/>
        <end position="242"/>
    </location>
</feature>
<evidence type="ECO:0000256" key="1">
    <source>
        <dbReference type="SAM" id="Coils"/>
    </source>
</evidence>
<proteinExistence type="predicted"/>
<dbReference type="Proteomes" id="UP000092555">
    <property type="component" value="Unassembled WGS sequence"/>
</dbReference>
<evidence type="ECO:0000313" key="4">
    <source>
        <dbReference type="Proteomes" id="UP000092555"/>
    </source>
</evidence>
<keyword evidence="1" id="KW-0175">Coiled coil</keyword>
<evidence type="ECO:0000313" key="3">
    <source>
        <dbReference type="EMBL" id="OBA22286.1"/>
    </source>
</evidence>
<dbReference type="EMBL" id="LXTC01000002">
    <property type="protein sequence ID" value="OBA22286.1"/>
    <property type="molecule type" value="Genomic_DNA"/>
</dbReference>
<reference evidence="3 4" key="1">
    <citation type="submission" date="2016-05" db="EMBL/GenBank/DDBJ databases">
        <title>Comparative genomics of biotechnologically important yeasts.</title>
        <authorList>
            <consortium name="DOE Joint Genome Institute"/>
            <person name="Riley R."/>
            <person name="Haridas S."/>
            <person name="Wolfe K.H."/>
            <person name="Lopes M.R."/>
            <person name="Hittinger C.T."/>
            <person name="Goker M."/>
            <person name="Salamov A."/>
            <person name="Wisecaver J."/>
            <person name="Long T.M."/>
            <person name="Aerts A.L."/>
            <person name="Barry K."/>
            <person name="Choi C."/>
            <person name="Clum A."/>
            <person name="Coughlan A.Y."/>
            <person name="Deshpande S."/>
            <person name="Douglass A.P."/>
            <person name="Hanson S.J."/>
            <person name="Klenk H.-P."/>
            <person name="LaButti K."/>
            <person name="Lapidus A."/>
            <person name="Lindquist E."/>
            <person name="Lipzen A."/>
            <person name="Meier-kolthoff J.P."/>
            <person name="Ohm R.A."/>
            <person name="Otillar R.P."/>
            <person name="Pangilinan J."/>
            <person name="Peng Y."/>
            <person name="Rokas A."/>
            <person name="Rosa C.A."/>
            <person name="Scheuner C."/>
            <person name="Sibirny A.A."/>
            <person name="Slot J.C."/>
            <person name="Stielow J.B."/>
            <person name="Sun H."/>
            <person name="Kurtzman C.P."/>
            <person name="Blackwell M."/>
            <person name="Grigoriev I.V."/>
            <person name="Jeffries T.W."/>
        </authorList>
    </citation>
    <scope>NUCLEOTIDE SEQUENCE [LARGE SCALE GENOMIC DNA]</scope>
    <source>
        <strain evidence="3 4">NRRL YB-4993</strain>
    </source>
</reference>
<feature type="coiled-coil region" evidence="1">
    <location>
        <begin position="295"/>
        <end position="340"/>
    </location>
</feature>
<keyword evidence="4" id="KW-1185">Reference proteome</keyword>
<dbReference type="STRING" id="869754.A0A1A0HE66"/>
<dbReference type="RefSeq" id="XP_018712782.1">
    <property type="nucleotide sequence ID" value="XM_018857133.1"/>
</dbReference>
<organism evidence="3 4">
    <name type="scientific">Metschnikowia bicuspidata var. bicuspidata NRRL YB-4993</name>
    <dbReference type="NCBI Taxonomy" id="869754"/>
    <lineage>
        <taxon>Eukaryota</taxon>
        <taxon>Fungi</taxon>
        <taxon>Dikarya</taxon>
        <taxon>Ascomycota</taxon>
        <taxon>Saccharomycotina</taxon>
        <taxon>Pichiomycetes</taxon>
        <taxon>Metschnikowiaceae</taxon>
        <taxon>Metschnikowia</taxon>
    </lineage>
</organism>
<dbReference type="OrthoDB" id="4085621at2759"/>
<feature type="region of interest" description="Disordered" evidence="2">
    <location>
        <begin position="207"/>
        <end position="243"/>
    </location>
</feature>
<protein>
    <submittedName>
        <fullName evidence="3">Uncharacterized protein</fullName>
    </submittedName>
</protein>
<evidence type="ECO:0000256" key="2">
    <source>
        <dbReference type="SAM" id="MobiDB-lite"/>
    </source>
</evidence>
<feature type="compositionally biased region" description="Basic and acidic residues" evidence="2">
    <location>
        <begin position="174"/>
        <end position="193"/>
    </location>
</feature>
<sequence>MARKFLLGAAAVGAGVYLYDQNVQPIFPRDNKGNAIGVSQAAPPKELKDDFHKLGEDTKDLGSQLKKTVNSSVSDVRHKTDDAVSSIKDSEMYNKWSQKLDNYQKDVQTEAEAINNKPLPNRLAAKYHNFVNSLGQTEDEKLKELASSTSARQQEIKKDLAREQQSWSSWWSGKKNDAENKKDELTSAAEKEKNSWFKWGQKEADNAEAKLQKEKSSWVNWADDKSDEAKKTAEDAKKEKNKWVSWGSTKADEAERAAKDAQNDLEAKKNGWVNWGSAKADEAQQRAREGHNDLRATLNDQSQHLSENYEQAKNKALEDYEAARKNLENWSQQAKEKANGVWSRADEEHLKRAGDDFQSAFGNLKRFGEELTSRK</sequence>
<comment type="caution">
    <text evidence="3">The sequence shown here is derived from an EMBL/GenBank/DDBJ whole genome shotgun (WGS) entry which is preliminary data.</text>
</comment>
<accession>A0A1A0HE66</accession>